<gene>
    <name evidence="9" type="ORF">KEG57_45280</name>
</gene>
<feature type="domain" description="Ketosynthase family 3 (KS3)" evidence="7">
    <location>
        <begin position="578"/>
        <end position="1003"/>
    </location>
</feature>
<feature type="domain" description="Carrier" evidence="6">
    <location>
        <begin position="1780"/>
        <end position="1855"/>
    </location>
</feature>
<name>A0A9X3XEX7_9BACT</name>
<dbReference type="GO" id="GO:0004315">
    <property type="term" value="F:3-oxoacyl-[acyl-carrier-protein] synthase activity"/>
    <property type="evidence" value="ECO:0007669"/>
    <property type="project" value="InterPro"/>
</dbReference>
<dbReference type="InterPro" id="IPR036736">
    <property type="entry name" value="ACP-like_sf"/>
</dbReference>
<keyword evidence="10" id="KW-1185">Reference proteome</keyword>
<comment type="caution">
    <text evidence="5">Lacks conserved residue(s) required for the propagation of feature annotation.</text>
</comment>
<dbReference type="SUPFAM" id="SSF53901">
    <property type="entry name" value="Thiolase-like"/>
    <property type="match status" value="1"/>
</dbReference>
<dbReference type="PANTHER" id="PTHR43775">
    <property type="entry name" value="FATTY ACID SYNTHASE"/>
    <property type="match status" value="1"/>
</dbReference>
<dbReference type="InterPro" id="IPR018201">
    <property type="entry name" value="Ketoacyl_synth_AS"/>
</dbReference>
<dbReference type="InterPro" id="IPR042104">
    <property type="entry name" value="PKS_dehydratase_sf"/>
</dbReference>
<keyword evidence="2" id="KW-0597">Phosphoprotein</keyword>
<evidence type="ECO:0000256" key="4">
    <source>
        <dbReference type="ARBA" id="ARBA00054155"/>
    </source>
</evidence>
<dbReference type="InterPro" id="IPR020841">
    <property type="entry name" value="PKS_Beta-ketoAc_synthase_dom"/>
</dbReference>
<keyword evidence="3" id="KW-0808">Transferase</keyword>
<dbReference type="GO" id="GO:0006633">
    <property type="term" value="P:fatty acid biosynthetic process"/>
    <property type="evidence" value="ECO:0007669"/>
    <property type="project" value="InterPro"/>
</dbReference>
<dbReference type="SMART" id="SM00827">
    <property type="entry name" value="PKS_AT"/>
    <property type="match status" value="2"/>
</dbReference>
<keyword evidence="9" id="KW-0012">Acyltransferase</keyword>
<dbReference type="Pfam" id="PF21089">
    <property type="entry name" value="PKS_DH_N"/>
    <property type="match status" value="1"/>
</dbReference>
<dbReference type="InterPro" id="IPR049900">
    <property type="entry name" value="PKS_mFAS_DH"/>
</dbReference>
<dbReference type="SUPFAM" id="SSF47336">
    <property type="entry name" value="ACP-like"/>
    <property type="match status" value="2"/>
</dbReference>
<evidence type="ECO:0000259" key="6">
    <source>
        <dbReference type="PROSITE" id="PS50075"/>
    </source>
</evidence>
<dbReference type="InterPro" id="IPR014030">
    <property type="entry name" value="Ketoacyl_synth_N"/>
</dbReference>
<dbReference type="Pfam" id="PF00109">
    <property type="entry name" value="ketoacyl-synt"/>
    <property type="match status" value="1"/>
</dbReference>
<dbReference type="Pfam" id="PF02801">
    <property type="entry name" value="Ketoacyl-synt_C"/>
    <property type="match status" value="1"/>
</dbReference>
<dbReference type="Pfam" id="PF00550">
    <property type="entry name" value="PP-binding"/>
    <property type="match status" value="2"/>
</dbReference>
<dbReference type="InterPro" id="IPR049552">
    <property type="entry name" value="PKS_DH_N"/>
</dbReference>
<evidence type="ECO:0000256" key="1">
    <source>
        <dbReference type="ARBA" id="ARBA00022450"/>
    </source>
</evidence>
<dbReference type="Pfam" id="PF14765">
    <property type="entry name" value="PS-DH"/>
    <property type="match status" value="1"/>
</dbReference>
<evidence type="ECO:0000256" key="3">
    <source>
        <dbReference type="ARBA" id="ARBA00022679"/>
    </source>
</evidence>
<dbReference type="SMART" id="SM00823">
    <property type="entry name" value="PKS_PP"/>
    <property type="match status" value="2"/>
</dbReference>
<dbReference type="Pfam" id="PF22621">
    <property type="entry name" value="CurL-like_PKS_C"/>
    <property type="match status" value="1"/>
</dbReference>
<dbReference type="InterPro" id="IPR020807">
    <property type="entry name" value="PKS_DH"/>
</dbReference>
<feature type="region of interest" description="N-terminal hotdog fold" evidence="5">
    <location>
        <begin position="1470"/>
        <end position="1599"/>
    </location>
</feature>
<feature type="region of interest" description="C-terminal hotdog fold" evidence="5">
    <location>
        <begin position="1613"/>
        <end position="1751"/>
    </location>
</feature>
<dbReference type="FunFam" id="3.40.47.10:FF:000019">
    <property type="entry name" value="Polyketide synthase type I"/>
    <property type="match status" value="1"/>
</dbReference>
<reference evidence="9 10" key="1">
    <citation type="submission" date="2021-04" db="EMBL/GenBank/DDBJ databases">
        <title>Genome analysis of Polyangium sp.</title>
        <authorList>
            <person name="Li Y."/>
            <person name="Wang J."/>
        </authorList>
    </citation>
    <scope>NUCLEOTIDE SEQUENCE [LARGE SCALE GENOMIC DNA]</scope>
    <source>
        <strain evidence="9 10">SDU14</strain>
    </source>
</reference>
<dbReference type="PANTHER" id="PTHR43775:SF51">
    <property type="entry name" value="INACTIVE PHENOLPHTHIOCEROL SYNTHESIS POLYKETIDE SYNTHASE TYPE I PKS1-RELATED"/>
    <property type="match status" value="1"/>
</dbReference>
<dbReference type="PROSITE" id="PS52004">
    <property type="entry name" value="KS3_2"/>
    <property type="match status" value="1"/>
</dbReference>
<dbReference type="SMART" id="SM00825">
    <property type="entry name" value="PKS_KS"/>
    <property type="match status" value="1"/>
</dbReference>
<dbReference type="InterPro" id="IPR049551">
    <property type="entry name" value="PKS_DH_C"/>
</dbReference>
<sequence length="1874" mass="200901">MSPAEKNESAPGATELFVFSAPSREALLDKLTACDPKGAFPGLAQQLAGLAPEPHRVAIIAADSADLAAKIERAKKQLAGADRPFNLANGAFYGRADDAAALGRTAFLFPGFGAQFPAMLAGLHAHFPVVRAWFDHMEPESRDALMRNPLLFPAPAGREGETPREPDIEDIMNSVLVADLAMYRLVAHLGLGCDAMAGHSFGEIAALLASGMVEDDRQAMRLLRSITRSLREYGQGASDDGEPAYTMLALTDASRKALSHLWTGESATVFLSLDNCPQQAVLVGKPADITRVEQAVRERGEICFRISRLEYPVHTPALAIPRDELRRVFDGIEIGPSAVRPYSCSSAAPFPDRPDEIRDLLAAQWYTPVRLRETIERLHADGVRIFIEVGPGGRLTGFVRDTLRGKEFLALPVYQGSRGALVELQILLAQLFVRGHRVDLPRLWEGRAPVVMPEGSRARETSLPAPVAATGDLLSLPQANRRRALVQLIVERAAEVLELGGADLIDPRRGFFELGMGSLSSLKLVDRLETSLGISIPKTAAFDHPTPEALAGFLSGLLGGESVKESPREGGGEGADLHEPIAIVGVACRLPGGVRTPEAFWDLLRQGRDAITEVPRDRWDPDALRGAEYDVPAPSCLRHGGFLDGIDGFDSLFFGISPLEATTLDPQQRLSLEVTWEALERAGLDPRGLAGSPTGVFLGISNNDYAARLSPRERLHIDGYIGTGNAHSTAAGRIAYVLGLNGPCMAVDTACSSSLVAVHLACQSLRRGESDRAIAGGVSVLLSPESHVFLAKASALAKDGRCKTFDSAADGYVRSEGCVMVVLRRLRDALAAGDEILAVIRGSAVNHDGRTSGFTVPSGPSQEAVVRRALADAGVLPEEVSHIEAHGTGTALGDPIEVRALGNVFAASRSRAPLLLGSVKTNIGHLEAAAGAAGLLKLVLELGHRQIVPHLHLREKSPRIDWDRLPFRIPTGGEPWESEGRPRIAGLSSFGISGTNAHVVLAEAPVRSAEANEAGSDKSHHLLALSAQSPAALGALCAAVADRLTEEPAPDLGDVCYTSQVGRAHFQHRIAVVGASHAELVAALREPPGERAAPARAKTAFLFTGQGSQYVGMGRALFEAEPVFRKALLTCEEMLRPHLEEPLLAVMFGESAAPEGRPLLDRTAYAQPAIFALEYALFELLSSSGIEPDLVLGHSVGEYVAACVAGVFSLEEGLGLIAARGRLMQSLPAGGGMLAVAASEEEVRARLPEGAMGLSFAAVNGPRSVVLSGALEALGTAAGALRDAGLRTNELSVSHAFHSSLMDPILDEFRAIASRVTYRRPGLPLISALNGKRVQNEPTSPEHWTVHLRQPVRFFEAMRAARSEGAGVFLEIGPKAVLSGLGLECLPGADERSFIATLRPPRDERAQFLESLGKLYEHGLEIRWARLHEGHTRRKASLPTYPFQRERYWIERRPVREEGHPYRAEATPSRTLLGDRMRLPGPSRTVRFESHVRTSVQRFLDGYRLAGRRALPGAAYLAMALAAGATLFASAPLAIEGFAVRAPLWLHEKASTVVHTTLDAQDDGAYRMQIFALREGSEGGASEWVLHAEATLRALASGEPSDLPVERAAGEGAAAVPPERFYEASQRFGLVYGEVFRVIEALSVGASEVVVTLAAREVTDPATREDARRTTMLDGCFQAMGAALFAQGGEDLLLESVSRLFFHGGSFERLRVFGAAREGKASLRACEADGGRVVLDIDGIHYGTARALVDEPRGEGEAAGAQGASIVERLRDAPAAEQPGVMRHYLELLVRKILRLAQNQTLDADRPLLALGLDSMMIVQLRARIQRDLGIEIPIARIVERPTLVGLTEAALRGLSEAAEAKAAEDARWVEGEL</sequence>
<evidence type="ECO:0000256" key="5">
    <source>
        <dbReference type="PROSITE-ProRule" id="PRU01363"/>
    </source>
</evidence>
<dbReference type="InterPro" id="IPR016035">
    <property type="entry name" value="Acyl_Trfase/lysoPLipase"/>
</dbReference>
<dbReference type="RefSeq" id="WP_272459685.1">
    <property type="nucleotide sequence ID" value="NZ_JAGTJJ010000058.1"/>
</dbReference>
<dbReference type="InterPro" id="IPR016039">
    <property type="entry name" value="Thiolase-like"/>
</dbReference>
<dbReference type="InterPro" id="IPR006162">
    <property type="entry name" value="Ppantetheine_attach_site"/>
</dbReference>
<keyword evidence="1" id="KW-0596">Phosphopantetheine</keyword>
<dbReference type="Proteomes" id="UP001151081">
    <property type="component" value="Unassembled WGS sequence"/>
</dbReference>
<evidence type="ECO:0000259" key="8">
    <source>
        <dbReference type="PROSITE" id="PS52019"/>
    </source>
</evidence>
<dbReference type="SMART" id="SM01294">
    <property type="entry name" value="PKS_PP_betabranch"/>
    <property type="match status" value="1"/>
</dbReference>
<dbReference type="PROSITE" id="PS50075">
    <property type="entry name" value="CARRIER"/>
    <property type="match status" value="2"/>
</dbReference>
<dbReference type="PROSITE" id="PS00606">
    <property type="entry name" value="KS3_1"/>
    <property type="match status" value="1"/>
</dbReference>
<dbReference type="InterPro" id="IPR014043">
    <property type="entry name" value="Acyl_transferase_dom"/>
</dbReference>
<dbReference type="Gene3D" id="3.40.47.10">
    <property type="match status" value="1"/>
</dbReference>
<feature type="domain" description="Carrier" evidence="6">
    <location>
        <begin position="483"/>
        <end position="558"/>
    </location>
</feature>
<dbReference type="GO" id="GO:0004312">
    <property type="term" value="F:fatty acid synthase activity"/>
    <property type="evidence" value="ECO:0007669"/>
    <property type="project" value="TreeGrafter"/>
</dbReference>
<dbReference type="InterPro" id="IPR016036">
    <property type="entry name" value="Malonyl_transacylase_ACP-bd"/>
</dbReference>
<dbReference type="Gene3D" id="1.10.1200.10">
    <property type="entry name" value="ACP-like"/>
    <property type="match status" value="2"/>
</dbReference>
<dbReference type="InterPro" id="IPR050091">
    <property type="entry name" value="PKS_NRPS_Biosynth_Enz"/>
</dbReference>
<dbReference type="Gene3D" id="3.30.70.250">
    <property type="entry name" value="Malonyl-CoA ACP transacylase, ACP-binding"/>
    <property type="match status" value="1"/>
</dbReference>
<comment type="function">
    <text evidence="4">Involved in production of the polyketide antibiotic thailandamide.</text>
</comment>
<dbReference type="Gene3D" id="3.40.366.10">
    <property type="entry name" value="Malonyl-Coenzyme A Acyl Carrier Protein, domain 2"/>
    <property type="match status" value="2"/>
</dbReference>
<dbReference type="InterPro" id="IPR014031">
    <property type="entry name" value="Ketoacyl_synth_C"/>
</dbReference>
<dbReference type="EMBL" id="JAGTJJ010000058">
    <property type="protein sequence ID" value="MDC3987763.1"/>
    <property type="molecule type" value="Genomic_DNA"/>
</dbReference>
<feature type="domain" description="PKS/mFAS DH" evidence="8">
    <location>
        <begin position="1470"/>
        <end position="1751"/>
    </location>
</feature>
<evidence type="ECO:0000313" key="9">
    <source>
        <dbReference type="EMBL" id="MDC3987763.1"/>
    </source>
</evidence>
<dbReference type="SUPFAM" id="SSF55048">
    <property type="entry name" value="Probable ACP-binding domain of malonyl-CoA ACP transacylase"/>
    <property type="match status" value="1"/>
</dbReference>
<organism evidence="9 10">
    <name type="scientific">Polyangium jinanense</name>
    <dbReference type="NCBI Taxonomy" id="2829994"/>
    <lineage>
        <taxon>Bacteria</taxon>
        <taxon>Pseudomonadati</taxon>
        <taxon>Myxococcota</taxon>
        <taxon>Polyangia</taxon>
        <taxon>Polyangiales</taxon>
        <taxon>Polyangiaceae</taxon>
        <taxon>Polyangium</taxon>
    </lineage>
</organism>
<proteinExistence type="predicted"/>
<dbReference type="FunFam" id="3.40.366.10:FF:000002">
    <property type="entry name" value="Probable polyketide synthase 2"/>
    <property type="match status" value="1"/>
</dbReference>
<evidence type="ECO:0000259" key="7">
    <source>
        <dbReference type="PROSITE" id="PS52004"/>
    </source>
</evidence>
<dbReference type="CDD" id="cd00833">
    <property type="entry name" value="PKS"/>
    <property type="match status" value="1"/>
</dbReference>
<dbReference type="InterPro" id="IPR001227">
    <property type="entry name" value="Ac_transferase_dom_sf"/>
</dbReference>
<evidence type="ECO:0000256" key="2">
    <source>
        <dbReference type="ARBA" id="ARBA00022553"/>
    </source>
</evidence>
<dbReference type="SUPFAM" id="SSF52151">
    <property type="entry name" value="FabD/lysophospholipase-like"/>
    <property type="match status" value="2"/>
</dbReference>
<dbReference type="PROSITE" id="PS52019">
    <property type="entry name" value="PKS_MFAS_DH"/>
    <property type="match status" value="1"/>
</dbReference>
<dbReference type="GO" id="GO:0031177">
    <property type="term" value="F:phosphopantetheine binding"/>
    <property type="evidence" value="ECO:0007669"/>
    <property type="project" value="InterPro"/>
</dbReference>
<evidence type="ECO:0000313" key="10">
    <source>
        <dbReference type="Proteomes" id="UP001151081"/>
    </source>
</evidence>
<dbReference type="PROSITE" id="PS00012">
    <property type="entry name" value="PHOSPHOPANTETHEINE"/>
    <property type="match status" value="1"/>
</dbReference>
<dbReference type="SMART" id="SM00826">
    <property type="entry name" value="PKS_DH"/>
    <property type="match status" value="1"/>
</dbReference>
<protein>
    <submittedName>
        <fullName evidence="9">Acyltransferase domain-containing protein</fullName>
    </submittedName>
</protein>
<dbReference type="Gene3D" id="3.30.70.3290">
    <property type="match status" value="1"/>
</dbReference>
<accession>A0A9X3XEX7</accession>
<comment type="caution">
    <text evidence="9">The sequence shown here is derived from an EMBL/GenBank/DDBJ whole genome shotgun (WGS) entry which is preliminary data.</text>
</comment>
<dbReference type="InterPro" id="IPR020806">
    <property type="entry name" value="PKS_PP-bd"/>
</dbReference>
<dbReference type="Gene3D" id="3.10.129.110">
    <property type="entry name" value="Polyketide synthase dehydratase"/>
    <property type="match status" value="1"/>
</dbReference>
<dbReference type="InterPro" id="IPR009081">
    <property type="entry name" value="PP-bd_ACP"/>
</dbReference>
<dbReference type="Pfam" id="PF00698">
    <property type="entry name" value="Acyl_transf_1"/>
    <property type="match status" value="2"/>
</dbReference>